<evidence type="ECO:0008006" key="3">
    <source>
        <dbReference type="Google" id="ProtNLM"/>
    </source>
</evidence>
<keyword evidence="2" id="KW-1185">Reference proteome</keyword>
<dbReference type="Pfam" id="PF11385">
    <property type="entry name" value="DUF3189"/>
    <property type="match status" value="1"/>
</dbReference>
<name>A0A1I2LDE3_9BACL</name>
<dbReference type="EMBL" id="FOOK01000004">
    <property type="protein sequence ID" value="SFF75201.1"/>
    <property type="molecule type" value="Genomic_DNA"/>
</dbReference>
<dbReference type="InterPro" id="IPR021525">
    <property type="entry name" value="DUF3189"/>
</dbReference>
<sequence>MRIFYYCYGSAHSSVVAAAIHLGRLPSRRLPTISEICSLPDFDRTSEQMLGMIHYKGKDEWGNRVYTVGLGSKPDVACRTLQSMIHLLGDPEEFRFYNALHCLKLSGKVGGALSRRYGLRSIGRPLAAWGIRRSYFLLVALVEAVKMELRVASRDHSG</sequence>
<accession>A0A1I2LDE3</accession>
<reference evidence="1 2" key="1">
    <citation type="submission" date="2016-10" db="EMBL/GenBank/DDBJ databases">
        <authorList>
            <person name="de Groot N.N."/>
        </authorList>
    </citation>
    <scope>NUCLEOTIDE SEQUENCE [LARGE SCALE GENOMIC DNA]</scope>
    <source>
        <strain evidence="1 2">DSM 44945</strain>
    </source>
</reference>
<evidence type="ECO:0000313" key="2">
    <source>
        <dbReference type="Proteomes" id="UP000198661"/>
    </source>
</evidence>
<organism evidence="1 2">
    <name type="scientific">Planifilum fulgidum</name>
    <dbReference type="NCBI Taxonomy" id="201973"/>
    <lineage>
        <taxon>Bacteria</taxon>
        <taxon>Bacillati</taxon>
        <taxon>Bacillota</taxon>
        <taxon>Bacilli</taxon>
        <taxon>Bacillales</taxon>
        <taxon>Thermoactinomycetaceae</taxon>
        <taxon>Planifilum</taxon>
    </lineage>
</organism>
<protein>
    <recommendedName>
        <fullName evidence="3">DUF3189 domain-containing protein</fullName>
    </recommendedName>
</protein>
<proteinExistence type="predicted"/>
<evidence type="ECO:0000313" key="1">
    <source>
        <dbReference type="EMBL" id="SFF75201.1"/>
    </source>
</evidence>
<dbReference type="AlphaFoldDB" id="A0A1I2LDE3"/>
<dbReference type="Proteomes" id="UP000198661">
    <property type="component" value="Unassembled WGS sequence"/>
</dbReference>
<gene>
    <name evidence="1" type="ORF">SAMN04488025_104130</name>
</gene>
<dbReference type="STRING" id="201973.SAMN04488025_104130"/>
<dbReference type="RefSeq" id="WP_177198959.1">
    <property type="nucleotide sequence ID" value="NZ_FOOK01000004.1"/>
</dbReference>